<feature type="domain" description="KTSC" evidence="1">
    <location>
        <begin position="8"/>
        <end position="63"/>
    </location>
</feature>
<evidence type="ECO:0000259" key="1">
    <source>
        <dbReference type="Pfam" id="PF13619"/>
    </source>
</evidence>
<dbReference type="Pfam" id="PF13619">
    <property type="entry name" value="KTSC"/>
    <property type="match status" value="1"/>
</dbReference>
<accession>A0AA91VAS9</accession>
<dbReference type="Proteomes" id="UP000221020">
    <property type="component" value="Unassembled WGS sequence"/>
</dbReference>
<dbReference type="EMBL" id="NVOR01000059">
    <property type="protein sequence ID" value="PED81584.1"/>
    <property type="molecule type" value="Genomic_DNA"/>
</dbReference>
<dbReference type="AlphaFoldDB" id="A0AA91VAS9"/>
<protein>
    <submittedName>
        <fullName evidence="2">KTSC domain-containing protein</fullName>
    </submittedName>
</protein>
<name>A0AA91VAS9_9BACI</name>
<proteinExistence type="predicted"/>
<evidence type="ECO:0000313" key="2">
    <source>
        <dbReference type="EMBL" id="PED81584.1"/>
    </source>
</evidence>
<dbReference type="RefSeq" id="WP_097899507.1">
    <property type="nucleotide sequence ID" value="NZ_NVOR01000059.1"/>
</dbReference>
<dbReference type="InterPro" id="IPR025309">
    <property type="entry name" value="KTSC_dom"/>
</dbReference>
<comment type="caution">
    <text evidence="2">The sequence shown here is derived from an EMBL/GenBank/DDBJ whole genome shotgun (WGS) entry which is preliminary data.</text>
</comment>
<evidence type="ECO:0000313" key="3">
    <source>
        <dbReference type="Proteomes" id="UP000221020"/>
    </source>
</evidence>
<reference evidence="2 3" key="1">
    <citation type="submission" date="2017-09" db="EMBL/GenBank/DDBJ databases">
        <title>Large-scale bioinformatics analysis of Bacillus genomes uncovers conserved roles of natural products in bacterial physiology.</title>
        <authorList>
            <consortium name="Agbiome Team Llc"/>
            <person name="Bleich R.M."/>
            <person name="Grubbs K.J."/>
            <person name="Santa Maria K.C."/>
            <person name="Allen S.E."/>
            <person name="Farag S."/>
            <person name="Shank E.A."/>
            <person name="Bowers A."/>
        </authorList>
    </citation>
    <scope>NUCLEOTIDE SEQUENCE [LARGE SCALE GENOMIC DNA]</scope>
    <source>
        <strain evidence="2 3">AFS092012</strain>
    </source>
</reference>
<sequence length="68" mass="8001">MTLYPVISKKLVAVGYNPSSMILRIKFRNSTYDFYDVPESIYKGLLNAPSKSYYHDTYIKNSYRHTKI</sequence>
<gene>
    <name evidence="2" type="ORF">CON65_16390</name>
</gene>
<organism evidence="2 3">
    <name type="scientific">Bacillus pseudomycoides</name>
    <dbReference type="NCBI Taxonomy" id="64104"/>
    <lineage>
        <taxon>Bacteria</taxon>
        <taxon>Bacillati</taxon>
        <taxon>Bacillota</taxon>
        <taxon>Bacilli</taxon>
        <taxon>Bacillales</taxon>
        <taxon>Bacillaceae</taxon>
        <taxon>Bacillus</taxon>
        <taxon>Bacillus cereus group</taxon>
    </lineage>
</organism>